<proteinExistence type="predicted"/>
<organism evidence="2 3">
    <name type="scientific">Eimeria tenella</name>
    <name type="common">Coccidian parasite</name>
    <dbReference type="NCBI Taxonomy" id="5802"/>
    <lineage>
        <taxon>Eukaryota</taxon>
        <taxon>Sar</taxon>
        <taxon>Alveolata</taxon>
        <taxon>Apicomplexa</taxon>
        <taxon>Conoidasida</taxon>
        <taxon>Coccidia</taxon>
        <taxon>Eucoccidiorida</taxon>
        <taxon>Eimeriorina</taxon>
        <taxon>Eimeriidae</taxon>
        <taxon>Eimeria</taxon>
    </lineage>
</organism>
<keyword evidence="3" id="KW-1185">Reference proteome</keyword>
<name>U6L9Y4_EIMTE</name>
<dbReference type="GeneID" id="25257640"/>
<gene>
    <name evidence="2" type="ORF">ETH_00043005</name>
</gene>
<protein>
    <submittedName>
        <fullName evidence="2">Uncharacterized protein</fullName>
    </submittedName>
</protein>
<reference evidence="2" key="1">
    <citation type="submission" date="2013-10" db="EMBL/GenBank/DDBJ databases">
        <title>Genomic analysis of the causative agents of coccidiosis in chickens.</title>
        <authorList>
            <person name="Reid A.J."/>
            <person name="Blake D."/>
            <person name="Billington K."/>
            <person name="Browne H."/>
            <person name="Dunn M."/>
            <person name="Hung S."/>
            <person name="Kawahara F."/>
            <person name="Miranda-Saavedra D."/>
            <person name="Mourier T."/>
            <person name="Nagra H."/>
            <person name="Otto T.D."/>
            <person name="Rawlings N."/>
            <person name="Sanchez A."/>
            <person name="Sanders M."/>
            <person name="Subramaniam C."/>
            <person name="Tay Y."/>
            <person name="Dear P."/>
            <person name="Doerig C."/>
            <person name="Gruber A."/>
            <person name="Parkinson J."/>
            <person name="Shirley M."/>
            <person name="Wan K.L."/>
            <person name="Berriman M."/>
            <person name="Tomley F."/>
            <person name="Pain A."/>
        </authorList>
    </citation>
    <scope>NUCLEOTIDE SEQUENCE [LARGE SCALE GENOMIC DNA]</scope>
    <source>
        <strain evidence="2">Houghton</strain>
    </source>
</reference>
<accession>U6L9Y4</accession>
<evidence type="ECO:0000256" key="1">
    <source>
        <dbReference type="SAM" id="MobiDB-lite"/>
    </source>
</evidence>
<dbReference type="VEuPathDB" id="ToxoDB:ETH_00043005"/>
<evidence type="ECO:0000313" key="3">
    <source>
        <dbReference type="Proteomes" id="UP000030747"/>
    </source>
</evidence>
<dbReference type="EMBL" id="HG677324">
    <property type="protein sequence ID" value="CDJ44580.1"/>
    <property type="molecule type" value="Genomic_DNA"/>
</dbReference>
<evidence type="ECO:0000313" key="2">
    <source>
        <dbReference type="EMBL" id="CDJ44580.1"/>
    </source>
</evidence>
<reference evidence="2" key="2">
    <citation type="submission" date="2013-10" db="EMBL/GenBank/DDBJ databases">
        <authorList>
            <person name="Aslett M."/>
        </authorList>
    </citation>
    <scope>NUCLEOTIDE SEQUENCE [LARGE SCALE GENOMIC DNA]</scope>
    <source>
        <strain evidence="2">Houghton</strain>
    </source>
</reference>
<sequence>MLASLQIGGEQMLSGGGGEDGSSGANEQRPASAAAFADEGGDPRAAAGPMLPAYWGAAQESPPHRAQEDVSPDVWKYLSADSPSILRLQCLWSYFGLPALSLADSVADVASIAAQTDGFRSVLQVSSPMLHNPHVESVKDIYFAKDFRAIVFTGIQ</sequence>
<dbReference type="AlphaFoldDB" id="U6L9Y4"/>
<dbReference type="RefSeq" id="XP_013235328.1">
    <property type="nucleotide sequence ID" value="XM_013379874.1"/>
</dbReference>
<dbReference type="Proteomes" id="UP000030747">
    <property type="component" value="Unassembled WGS sequence"/>
</dbReference>
<feature type="region of interest" description="Disordered" evidence="1">
    <location>
        <begin position="1"/>
        <end position="70"/>
    </location>
</feature>
<dbReference type="VEuPathDB" id="ToxoDB:ETH2_1052000"/>